<evidence type="ECO:0000313" key="3">
    <source>
        <dbReference type="Proteomes" id="UP000017837"/>
    </source>
</evidence>
<reference evidence="2 3" key="1">
    <citation type="journal article" date="2014" name="Nature">
        <title>Sequential evolution of bacterial morphology by co-option of a developmental regulator.</title>
        <authorList>
            <person name="Jiang C."/>
            <person name="Brown P.J."/>
            <person name="Ducret A."/>
            <person name="Brun Y.V."/>
        </authorList>
    </citation>
    <scope>NUCLEOTIDE SEQUENCE [LARGE SCALE GENOMIC DNA]</scope>
    <source>
        <strain evidence="2 3">DSM 16100</strain>
    </source>
</reference>
<dbReference type="AlphaFoldDB" id="V4PHL8"/>
<organism evidence="2 3">
    <name type="scientific">Asticcacaulis benevestitus DSM 16100 = ATCC BAA-896</name>
    <dbReference type="NCBI Taxonomy" id="1121022"/>
    <lineage>
        <taxon>Bacteria</taxon>
        <taxon>Pseudomonadati</taxon>
        <taxon>Pseudomonadota</taxon>
        <taxon>Alphaproteobacteria</taxon>
        <taxon>Caulobacterales</taxon>
        <taxon>Caulobacteraceae</taxon>
        <taxon>Asticcacaulis</taxon>
    </lineage>
</organism>
<name>V4PHL8_9CAUL</name>
<comment type="caution">
    <text evidence="2">The sequence shown here is derived from an EMBL/GenBank/DDBJ whole genome shotgun (WGS) entry which is preliminary data.</text>
</comment>
<sequence length="61" mass="7132">MRLFVPGKYWERLLVGFSMFSIVPVTLVIATLSYAYYERPFLKMRKGWNPFRPTVKATAAD</sequence>
<evidence type="ECO:0000256" key="1">
    <source>
        <dbReference type="SAM" id="Phobius"/>
    </source>
</evidence>
<evidence type="ECO:0000313" key="2">
    <source>
        <dbReference type="EMBL" id="ESQ93442.1"/>
    </source>
</evidence>
<keyword evidence="1" id="KW-1133">Transmembrane helix</keyword>
<dbReference type="PATRIC" id="fig|1121022.4.peg.1181"/>
<accession>V4PHL8</accession>
<keyword evidence="1" id="KW-0812">Transmembrane</keyword>
<keyword evidence="1" id="KW-0472">Membrane</keyword>
<protein>
    <submittedName>
        <fullName evidence="2">Uncharacterized protein</fullName>
    </submittedName>
</protein>
<feature type="transmembrane region" description="Helical" evidence="1">
    <location>
        <begin position="12"/>
        <end position="37"/>
    </location>
</feature>
<dbReference type="Proteomes" id="UP000017837">
    <property type="component" value="Unassembled WGS sequence"/>
</dbReference>
<keyword evidence="3" id="KW-1185">Reference proteome</keyword>
<gene>
    <name evidence="2" type="ORF">ABENE_05935</name>
</gene>
<dbReference type="STRING" id="1121022.GCA_000376105_00823"/>
<proteinExistence type="predicted"/>
<dbReference type="EMBL" id="AWGB01000008">
    <property type="protein sequence ID" value="ESQ93442.1"/>
    <property type="molecule type" value="Genomic_DNA"/>
</dbReference>